<feature type="transmembrane region" description="Helical" evidence="7">
    <location>
        <begin position="112"/>
        <end position="131"/>
    </location>
</feature>
<name>A0A081NV08_9BACL</name>
<keyword evidence="5 7" id="KW-1133">Transmembrane helix</keyword>
<dbReference type="PROSITE" id="PS50928">
    <property type="entry name" value="ABC_TM1"/>
    <property type="match status" value="1"/>
</dbReference>
<dbReference type="RefSeq" id="WP_200879264.1">
    <property type="nucleotide sequence ID" value="NZ_JNVM01000041.1"/>
</dbReference>
<evidence type="ECO:0000256" key="1">
    <source>
        <dbReference type="ARBA" id="ARBA00004651"/>
    </source>
</evidence>
<feature type="transmembrane region" description="Helical" evidence="7">
    <location>
        <begin position="82"/>
        <end position="100"/>
    </location>
</feature>
<dbReference type="CDD" id="cd06261">
    <property type="entry name" value="TM_PBP2"/>
    <property type="match status" value="1"/>
</dbReference>
<dbReference type="InterPro" id="IPR000515">
    <property type="entry name" value="MetI-like"/>
</dbReference>
<feature type="transmembrane region" description="Helical" evidence="7">
    <location>
        <begin position="185"/>
        <end position="210"/>
    </location>
</feature>
<comment type="similarity">
    <text evidence="7">Belongs to the binding-protein-dependent transport system permease family.</text>
</comment>
<organism evidence="9 10">
    <name type="scientific">Paenibacillus tyrfis</name>
    <dbReference type="NCBI Taxonomy" id="1501230"/>
    <lineage>
        <taxon>Bacteria</taxon>
        <taxon>Bacillati</taxon>
        <taxon>Bacillota</taxon>
        <taxon>Bacilli</taxon>
        <taxon>Bacillales</taxon>
        <taxon>Paenibacillaceae</taxon>
        <taxon>Paenibacillus</taxon>
    </lineage>
</organism>
<feature type="domain" description="ABC transmembrane type-1" evidence="8">
    <location>
        <begin position="75"/>
        <end position="276"/>
    </location>
</feature>
<dbReference type="PANTHER" id="PTHR43744:SF9">
    <property type="entry name" value="POLYGALACTURONAN_RHAMNOGALACTURONAN TRANSPORT SYSTEM PERMEASE PROTEIN YTCP"/>
    <property type="match status" value="1"/>
</dbReference>
<reference evidence="9 10" key="1">
    <citation type="submission" date="2014-06" db="EMBL/GenBank/DDBJ databases">
        <title>Draft genome sequence of Paenibacillus sp. MSt1.</title>
        <authorList>
            <person name="Aw Y.K."/>
            <person name="Ong K.S."/>
            <person name="Gan H.M."/>
            <person name="Lee S.M."/>
        </authorList>
    </citation>
    <scope>NUCLEOTIDE SEQUENCE [LARGE SCALE GENOMIC DNA]</scope>
    <source>
        <strain evidence="9 10">MSt1</strain>
    </source>
</reference>
<sequence>MAIKTSLGRKLFIACNYIFLALLSFLCLMPIIHILAISFSSGTAAAAGKVTLWPVEFTTAAYNNVFGKPEYLRAFWVSVQRVVLGTTLSMFLTILTAYPLSKEPRQFRLRTFYAWFFVFTILFSGGLIPTFLTIKSLNLIDSIWALILPTAVPVFNVILLLNFYRNLPKELEESSRIDGAGHFTTLWKIYVPLSLPALATTGLFTMVGHWNSWFDGMLYMNHTENYPLQTFLQTVIIKMDFRFIKAENAELMLKLSDRTSRAAQIFVAAFPILVVYPFLQKLFIKGIVMGSVKG</sequence>
<dbReference type="AlphaFoldDB" id="A0A081NV08"/>
<keyword evidence="2 7" id="KW-0813">Transport</keyword>
<dbReference type="SUPFAM" id="SSF161098">
    <property type="entry name" value="MetI-like"/>
    <property type="match status" value="1"/>
</dbReference>
<dbReference type="Pfam" id="PF00528">
    <property type="entry name" value="BPD_transp_1"/>
    <property type="match status" value="1"/>
</dbReference>
<evidence type="ECO:0000313" key="10">
    <source>
        <dbReference type="Proteomes" id="UP000028123"/>
    </source>
</evidence>
<dbReference type="GO" id="GO:0005886">
    <property type="term" value="C:plasma membrane"/>
    <property type="evidence" value="ECO:0007669"/>
    <property type="project" value="UniProtKB-SubCell"/>
</dbReference>
<keyword evidence="4 7" id="KW-0812">Transmembrane</keyword>
<evidence type="ECO:0000259" key="8">
    <source>
        <dbReference type="PROSITE" id="PS50928"/>
    </source>
</evidence>
<comment type="caution">
    <text evidence="9">The sequence shown here is derived from an EMBL/GenBank/DDBJ whole genome shotgun (WGS) entry which is preliminary data.</text>
</comment>
<evidence type="ECO:0000256" key="7">
    <source>
        <dbReference type="RuleBase" id="RU363032"/>
    </source>
</evidence>
<feature type="transmembrane region" description="Helical" evidence="7">
    <location>
        <begin position="143"/>
        <end position="164"/>
    </location>
</feature>
<dbReference type="EMBL" id="JNVM01000041">
    <property type="protein sequence ID" value="KEQ22281.1"/>
    <property type="molecule type" value="Genomic_DNA"/>
</dbReference>
<evidence type="ECO:0000256" key="5">
    <source>
        <dbReference type="ARBA" id="ARBA00022989"/>
    </source>
</evidence>
<dbReference type="InterPro" id="IPR035906">
    <property type="entry name" value="MetI-like_sf"/>
</dbReference>
<evidence type="ECO:0000256" key="4">
    <source>
        <dbReference type="ARBA" id="ARBA00022692"/>
    </source>
</evidence>
<accession>A0A081NV08</accession>
<keyword evidence="3" id="KW-1003">Cell membrane</keyword>
<keyword evidence="6 7" id="KW-0472">Membrane</keyword>
<comment type="subcellular location">
    <subcellularLocation>
        <location evidence="1 7">Cell membrane</location>
        <topology evidence="1 7">Multi-pass membrane protein</topology>
    </subcellularLocation>
</comment>
<dbReference type="eggNOG" id="COG0395">
    <property type="taxonomic scope" value="Bacteria"/>
</dbReference>
<evidence type="ECO:0000256" key="3">
    <source>
        <dbReference type="ARBA" id="ARBA00022475"/>
    </source>
</evidence>
<evidence type="ECO:0000256" key="6">
    <source>
        <dbReference type="ARBA" id="ARBA00023136"/>
    </source>
</evidence>
<gene>
    <name evidence="9" type="ORF">ET33_27315</name>
</gene>
<dbReference type="Gene3D" id="1.10.3720.10">
    <property type="entry name" value="MetI-like"/>
    <property type="match status" value="1"/>
</dbReference>
<dbReference type="GO" id="GO:0055085">
    <property type="term" value="P:transmembrane transport"/>
    <property type="evidence" value="ECO:0007669"/>
    <property type="project" value="InterPro"/>
</dbReference>
<keyword evidence="10" id="KW-1185">Reference proteome</keyword>
<dbReference type="PANTHER" id="PTHR43744">
    <property type="entry name" value="ABC TRANSPORTER PERMEASE PROTEIN MG189-RELATED-RELATED"/>
    <property type="match status" value="1"/>
</dbReference>
<protein>
    <submittedName>
        <fullName evidence="9">ABC transporter permease</fullName>
    </submittedName>
</protein>
<evidence type="ECO:0000256" key="2">
    <source>
        <dbReference type="ARBA" id="ARBA00022448"/>
    </source>
</evidence>
<feature type="transmembrane region" description="Helical" evidence="7">
    <location>
        <begin position="262"/>
        <end position="279"/>
    </location>
</feature>
<dbReference type="Proteomes" id="UP000028123">
    <property type="component" value="Unassembled WGS sequence"/>
</dbReference>
<proteinExistence type="inferred from homology"/>
<evidence type="ECO:0000313" key="9">
    <source>
        <dbReference type="EMBL" id="KEQ22281.1"/>
    </source>
</evidence>